<evidence type="ECO:0000313" key="3">
    <source>
        <dbReference type="Proteomes" id="UP000447393"/>
    </source>
</evidence>
<dbReference type="EMBL" id="WMEZ01000002">
    <property type="protein sequence ID" value="MYL49398.1"/>
    <property type="molecule type" value="Genomic_DNA"/>
</dbReference>
<gene>
    <name evidence="2" type="primary">sinI</name>
    <name evidence="2" type="ORF">GLV98_07870</name>
</gene>
<dbReference type="InterPro" id="IPR036281">
    <property type="entry name" value="SinR/SinI_dimer_dom_sf"/>
</dbReference>
<dbReference type="AlphaFoldDB" id="A0A845EDT8"/>
<evidence type="ECO:0000259" key="1">
    <source>
        <dbReference type="PROSITE" id="PS51500"/>
    </source>
</evidence>
<keyword evidence="2" id="KW-0238">DNA-binding</keyword>
<comment type="caution">
    <text evidence="2">The sequence shown here is derived from an EMBL/GenBank/DDBJ whole genome shotgun (WGS) entry which is preliminary data.</text>
</comment>
<dbReference type="Proteomes" id="UP000447393">
    <property type="component" value="Unassembled WGS sequence"/>
</dbReference>
<protein>
    <submittedName>
        <fullName evidence="2">DNA-binding anti-repressor SinI</fullName>
    </submittedName>
</protein>
<name>A0A845EDT8_9BACI</name>
<dbReference type="GO" id="GO:0046983">
    <property type="term" value="F:protein dimerization activity"/>
    <property type="evidence" value="ECO:0007669"/>
    <property type="project" value="InterPro"/>
</dbReference>
<dbReference type="OrthoDB" id="2913333at2"/>
<dbReference type="GO" id="GO:0006355">
    <property type="term" value="P:regulation of DNA-templated transcription"/>
    <property type="evidence" value="ECO:0007669"/>
    <property type="project" value="InterPro"/>
</dbReference>
<proteinExistence type="predicted"/>
<reference evidence="2 3" key="1">
    <citation type="submission" date="2019-11" db="EMBL/GenBank/DDBJ databases">
        <title>Genome sequences of 17 halophilic strains isolated from different environments.</title>
        <authorList>
            <person name="Furrow R.E."/>
        </authorList>
    </citation>
    <scope>NUCLEOTIDE SEQUENCE [LARGE SCALE GENOMIC DNA]</scope>
    <source>
        <strain evidence="2 3">22505_10_Sand</strain>
    </source>
</reference>
<dbReference type="SUPFAM" id="SSF47406">
    <property type="entry name" value="SinR repressor dimerisation domain-like"/>
    <property type="match status" value="1"/>
</dbReference>
<dbReference type="InterPro" id="IPR010981">
    <property type="entry name" value="SinR/SinI_dimer_dom"/>
</dbReference>
<sequence>MDDEWVTLIKEAKERGLSIDDVKGFLQKNNNYELLKMEK</sequence>
<accession>A0A845EDT8</accession>
<dbReference type="GO" id="GO:0003677">
    <property type="term" value="F:DNA binding"/>
    <property type="evidence" value="ECO:0007669"/>
    <property type="project" value="UniProtKB-KW"/>
</dbReference>
<dbReference type="Pfam" id="PF08671">
    <property type="entry name" value="SinI"/>
    <property type="match status" value="1"/>
</dbReference>
<dbReference type="PROSITE" id="PS51500">
    <property type="entry name" value="SIN"/>
    <property type="match status" value="1"/>
</dbReference>
<evidence type="ECO:0000313" key="2">
    <source>
        <dbReference type="EMBL" id="MYL49398.1"/>
    </source>
</evidence>
<feature type="domain" description="Sin" evidence="1">
    <location>
        <begin position="1"/>
        <end position="30"/>
    </location>
</feature>
<organism evidence="2 3">
    <name type="scientific">Halobacillus litoralis</name>
    <dbReference type="NCBI Taxonomy" id="45668"/>
    <lineage>
        <taxon>Bacteria</taxon>
        <taxon>Bacillati</taxon>
        <taxon>Bacillota</taxon>
        <taxon>Bacilli</taxon>
        <taxon>Bacillales</taxon>
        <taxon>Bacillaceae</taxon>
        <taxon>Halobacillus</taxon>
    </lineage>
</organism>